<evidence type="ECO:0000256" key="2">
    <source>
        <dbReference type="SAM" id="SignalP"/>
    </source>
</evidence>
<dbReference type="EMBL" id="AE017180">
    <property type="protein sequence ID" value="AFP20399.1"/>
    <property type="molecule type" value="Genomic_DNA"/>
</dbReference>
<dbReference type="HOGENOM" id="CLU_2273348_0_0_7"/>
<accession>I7F9F2</accession>
<dbReference type="Proteomes" id="UP000000577">
    <property type="component" value="Chromosome"/>
</dbReference>
<organism evidence="3 4">
    <name type="scientific">Geobacter sulfurreducens (strain ATCC 51573 / DSM 12127 / PCA)</name>
    <dbReference type="NCBI Taxonomy" id="243231"/>
    <lineage>
        <taxon>Bacteria</taxon>
        <taxon>Pseudomonadati</taxon>
        <taxon>Thermodesulfobacteriota</taxon>
        <taxon>Desulfuromonadia</taxon>
        <taxon>Geobacterales</taxon>
        <taxon>Geobacteraceae</taxon>
        <taxon>Geobacter</taxon>
    </lineage>
</organism>
<dbReference type="KEGG" id="gsu:GSU3494"/>
<dbReference type="AlphaFoldDB" id="I7F9F2"/>
<dbReference type="EnsemblBacteria" id="AFP20399">
    <property type="protein sequence ID" value="AFP20399"/>
    <property type="gene ID" value="GSU3494"/>
</dbReference>
<evidence type="ECO:0000313" key="4">
    <source>
        <dbReference type="Proteomes" id="UP000000577"/>
    </source>
</evidence>
<proteinExistence type="predicted"/>
<dbReference type="RefSeq" id="WP_010941410.1">
    <property type="nucleotide sequence ID" value="NC_002939.5"/>
</dbReference>
<feature type="chain" id="PRO_5003709588" evidence="2">
    <location>
        <begin position="22"/>
        <end position="102"/>
    </location>
</feature>
<feature type="region of interest" description="Disordered" evidence="1">
    <location>
        <begin position="21"/>
        <end position="82"/>
    </location>
</feature>
<reference evidence="3 4" key="1">
    <citation type="journal article" date="2003" name="Science">
        <title>Genome of Geobacter sulfurreducens: metal reduction in subsurface environments.</title>
        <authorList>
            <person name="Methe B.A."/>
            <person name="Nelson K.E."/>
            <person name="Eisen J.A."/>
            <person name="Paulsen I.T."/>
            <person name="Nelson W."/>
            <person name="Heidelberg J.F."/>
            <person name="Wu D."/>
            <person name="Wu M."/>
            <person name="Ward N."/>
            <person name="Beanan M.J."/>
            <person name="Dodson R.J."/>
            <person name="Madupu R."/>
            <person name="Brinkac L.M."/>
            <person name="Daugherty S.C."/>
            <person name="DeBoy R.T."/>
            <person name="Durkin A.S."/>
            <person name="Gwinn M."/>
            <person name="Kolonay J.F."/>
            <person name="Sullivan S.A."/>
            <person name="Haft D.H."/>
            <person name="Selengut J."/>
            <person name="Davidsen T.M."/>
            <person name="Zafar N."/>
            <person name="White O."/>
            <person name="Tran B."/>
            <person name="Romero C."/>
            <person name="Forberger H.A."/>
            <person name="Weidman J."/>
            <person name="Khouri H."/>
            <person name="Feldblyum T.V."/>
            <person name="Utterback T.R."/>
            <person name="Van Aken S.E."/>
            <person name="Lovley D.R."/>
            <person name="Fraser C.M."/>
        </authorList>
    </citation>
    <scope>NUCLEOTIDE SEQUENCE [LARGE SCALE GENOMIC DNA]</scope>
    <source>
        <strain evidence="4">ATCC 51573 / DSM 12127 / PCA</strain>
    </source>
</reference>
<keyword evidence="2" id="KW-0732">Signal</keyword>
<protein>
    <submittedName>
        <fullName evidence="3">Uncharacterized protein</fullName>
    </submittedName>
</protein>
<dbReference type="InParanoid" id="I7F9F2"/>
<reference evidence="3 4" key="2">
    <citation type="journal article" date="2012" name="BMC Genomics">
        <title>Comparative genomic analysis of Geobacter sulfurreducens KN400, a strain with enhanced capacity for extracellular electron transfer and electricity production.</title>
        <authorList>
            <person name="Butler J.E."/>
            <person name="Young N.D."/>
            <person name="Aklujkar M."/>
            <person name="Lovley D.R."/>
        </authorList>
    </citation>
    <scope>NUCLEOTIDE SEQUENCE [LARGE SCALE GENOMIC DNA]</scope>
    <source>
        <strain evidence="4">ATCC 51573 / DSM 12127 / PCA</strain>
    </source>
</reference>
<evidence type="ECO:0000313" key="3">
    <source>
        <dbReference type="EMBL" id="AFP20399.1"/>
    </source>
</evidence>
<evidence type="ECO:0000256" key="1">
    <source>
        <dbReference type="SAM" id="MobiDB-lite"/>
    </source>
</evidence>
<gene>
    <name evidence="3" type="ordered locus">GSU3494</name>
</gene>
<sequence length="102" mass="10349">MPGKVALAAIILLAAVSAVHAADPPAPSQPAPVATSASPERDESDRVSPVNLLPATDPTDRNLSRPGAAPRPAPAPAVNGSIQHEFHGGFTTIFSTTNGIPR</sequence>
<feature type="signal peptide" evidence="2">
    <location>
        <begin position="1"/>
        <end position="21"/>
    </location>
</feature>
<name>I7F9F2_GEOSL</name>
<keyword evidence="4" id="KW-1185">Reference proteome</keyword>